<reference evidence="1 2" key="1">
    <citation type="submission" date="2015-12" db="EMBL/GenBank/DDBJ databases">
        <title>Draft genome of the nematode, Onchocerca flexuosa.</title>
        <authorList>
            <person name="Mitreva M."/>
        </authorList>
    </citation>
    <scope>NUCLEOTIDE SEQUENCE [LARGE SCALE GENOMIC DNA]</scope>
    <source>
        <strain evidence="1">Red Deer</strain>
    </source>
</reference>
<keyword evidence="2" id="KW-1185">Reference proteome</keyword>
<protein>
    <submittedName>
        <fullName evidence="1">Uncharacterized protein</fullName>
    </submittedName>
</protein>
<dbReference type="AlphaFoldDB" id="A0A238C0B5"/>
<organism evidence="1 2">
    <name type="scientific">Onchocerca flexuosa</name>
    <dbReference type="NCBI Taxonomy" id="387005"/>
    <lineage>
        <taxon>Eukaryota</taxon>
        <taxon>Metazoa</taxon>
        <taxon>Ecdysozoa</taxon>
        <taxon>Nematoda</taxon>
        <taxon>Chromadorea</taxon>
        <taxon>Rhabditida</taxon>
        <taxon>Spirurina</taxon>
        <taxon>Spiruromorpha</taxon>
        <taxon>Filarioidea</taxon>
        <taxon>Onchocercidae</taxon>
        <taxon>Onchocerca</taxon>
    </lineage>
</organism>
<accession>A0A238C0B5</accession>
<name>A0A238C0B5_9BILA</name>
<gene>
    <name evidence="1" type="ORF">X798_02453</name>
</gene>
<evidence type="ECO:0000313" key="1">
    <source>
        <dbReference type="EMBL" id="OZC10410.1"/>
    </source>
</evidence>
<evidence type="ECO:0000313" key="2">
    <source>
        <dbReference type="Proteomes" id="UP000242913"/>
    </source>
</evidence>
<dbReference type="OrthoDB" id="10542946at2759"/>
<dbReference type="Proteomes" id="UP000242913">
    <property type="component" value="Unassembled WGS sequence"/>
</dbReference>
<dbReference type="EMBL" id="KZ269986">
    <property type="protein sequence ID" value="OZC10410.1"/>
    <property type="molecule type" value="Genomic_DNA"/>
</dbReference>
<proteinExistence type="predicted"/>
<sequence length="246" mass="28391">MSKQETRKESSPSYLIRRNLQCLANTAERTIEQVSELEDKKPPAGLSHEKTIEWLVQQKSRIEKQVIVIDGIISKANKLEIEWKELLRSANDGEWENDVKLYEDYLYEEDCLFDTGSKIYSTRASLLTELNRVNEALKEIKGKCEVRGNESTIEEGKKKSLEELIEKLITTSKPPTLSPVEFNGNPRMWGQFIKDSEEKPAIKSSIDRTKMQRAKSYGREYPKWENDIRRTTVCSTAKEKIVSLAD</sequence>